<dbReference type="SUPFAM" id="SSF53474">
    <property type="entry name" value="alpha/beta-Hydrolases"/>
    <property type="match status" value="1"/>
</dbReference>
<dbReference type="AlphaFoldDB" id="A0AB33Z342"/>
<gene>
    <name evidence="2" type="ORF">L196_04661</name>
</gene>
<keyword evidence="3" id="KW-1185">Reference proteome</keyword>
<evidence type="ECO:0000313" key="2">
    <source>
        <dbReference type="EMBL" id="EPD13799.1"/>
    </source>
</evidence>
<dbReference type="RefSeq" id="WP_016390117.1">
    <property type="nucleotide sequence ID" value="NZ_KE646806.1"/>
</dbReference>
<keyword evidence="2" id="KW-0012">Acyltransferase</keyword>
<comment type="caution">
    <text evidence="2">The sequence shown here is derived from an EMBL/GenBank/DDBJ whole genome shotgun (WGS) entry which is preliminary data.</text>
</comment>
<dbReference type="PANTHER" id="PTHR43798:SF33">
    <property type="entry name" value="HYDROLASE, PUTATIVE (AFU_ORTHOLOGUE AFUA_2G14860)-RELATED"/>
    <property type="match status" value="1"/>
</dbReference>
<keyword evidence="2" id="KW-0808">Transferase</keyword>
<dbReference type="EMBL" id="ASHL01000002">
    <property type="protein sequence ID" value="EPD13799.1"/>
    <property type="molecule type" value="Genomic_DNA"/>
</dbReference>
<proteinExistence type="predicted"/>
<evidence type="ECO:0000313" key="3">
    <source>
        <dbReference type="Proteomes" id="UP000015462"/>
    </source>
</evidence>
<name>A0AB33Z342_9GAMM</name>
<dbReference type="Proteomes" id="UP000015462">
    <property type="component" value="Unassembled WGS sequence"/>
</dbReference>
<dbReference type="InterPro" id="IPR029058">
    <property type="entry name" value="AB_hydrolase_fold"/>
</dbReference>
<protein>
    <submittedName>
        <fullName evidence="2">Acyltransferase</fullName>
    </submittedName>
</protein>
<dbReference type="PANTHER" id="PTHR43798">
    <property type="entry name" value="MONOACYLGLYCEROL LIPASE"/>
    <property type="match status" value="1"/>
</dbReference>
<feature type="domain" description="Serine aminopeptidase S33" evidence="1">
    <location>
        <begin position="529"/>
        <end position="748"/>
    </location>
</feature>
<reference evidence="2 3" key="1">
    <citation type="journal article" date="2013" name="Genome Announc.">
        <title>Genome Sequence of the Pyrene- and Fluoranthene-Degrading Bacterium Cycloclasticus sp. Strain PY97M.</title>
        <authorList>
            <person name="Cui Z."/>
            <person name="Xu G."/>
            <person name="Li Q."/>
            <person name="Gao W."/>
            <person name="Zheng L."/>
        </authorList>
    </citation>
    <scope>NUCLEOTIDE SEQUENCE [LARGE SCALE GENOMIC DNA]</scope>
    <source>
        <strain evidence="2 3">PY97M</strain>
    </source>
</reference>
<dbReference type="InterPro" id="IPR022742">
    <property type="entry name" value="Hydrolase_4"/>
</dbReference>
<dbReference type="GO" id="GO:0016020">
    <property type="term" value="C:membrane"/>
    <property type="evidence" value="ECO:0007669"/>
    <property type="project" value="TreeGrafter"/>
</dbReference>
<evidence type="ECO:0000259" key="1">
    <source>
        <dbReference type="Pfam" id="PF12146"/>
    </source>
</evidence>
<organism evidence="2 3">
    <name type="scientific">Cycloclasticus pugetii</name>
    <dbReference type="NCBI Taxonomy" id="34068"/>
    <lineage>
        <taxon>Bacteria</taxon>
        <taxon>Pseudomonadati</taxon>
        <taxon>Pseudomonadota</taxon>
        <taxon>Gammaproteobacteria</taxon>
        <taxon>Thiotrichales</taxon>
        <taxon>Piscirickettsiaceae</taxon>
        <taxon>Cycloclasticus</taxon>
    </lineage>
</organism>
<dbReference type="InterPro" id="IPR050266">
    <property type="entry name" value="AB_hydrolase_sf"/>
</dbReference>
<accession>A0AB33Z342</accession>
<dbReference type="GO" id="GO:0016746">
    <property type="term" value="F:acyltransferase activity"/>
    <property type="evidence" value="ECO:0007669"/>
    <property type="project" value="UniProtKB-KW"/>
</dbReference>
<dbReference type="Pfam" id="PF12146">
    <property type="entry name" value="Hydrolase_4"/>
    <property type="match status" value="1"/>
</dbReference>
<sequence length="765" mass="87935">MSDDSKNKIETQQYTINPGTYHWTYHAMKALFKVLSLTVRTHGNPSSWLEGDIFLFNHFARFETFIPQYLIYEKTKHYSRSIAANELFADNVFGRYLIDLGGIPNNIDGLLFHIAKDILHQQKLVAFPEGGIVKDRRVLDEEGRYSIYSRSHNERRKLHTGPAVIALAIAIFKQTVRDLSEQENTETLSLWAKELGFEDKQQLLELCKKPTLIIPCNITFYPLRIGENALSNTVRFFVNNLHHRISEELLIEGNFLFKDTDMDIRLAKPIAVEDYWTRLESTITTTFVNHSDLALKQLLNKVEHNGNLNNLLFRLSYQRNANRIRDDYMHAIYDNVTINIAHIAATLIMHFVAEGKTHINKKKLHQLIYGSIKALQKSDTLSFHRTLQNPSIYRNLLMTKSETFDLFLKSAYEANLLESSGVYYKFTEHLSAEQDFDSIRYKNPIAVNANEAASIPQVRIAIKTSLAFKFDKQSHRFAHLLFEDELLEYHWDISQFKDPKHQVINQQQHISEKSALPYLLMPKTYNGQCVVFVHGLLSTPIELKTLAEKFVAQGYISIGCRLKGHGTSPWDLHKRSWQDWRQSLQQSIKIAHCYSKDVHLVGFSSGGLLALMVTASHHLNIRSVTACSAPVSFKDPLSQLVKITHYTNKFIQKISNSDGILPFKANLPEHPHLNYHHTPIAAINQLLILIKKTLPRLKKINCPVFLIQGDNDPVVAPSSYQTLAKHIPTKLLHYQWVSSNRHGILYENTEGCQQKVIDFICQQNK</sequence>
<dbReference type="Gene3D" id="3.40.50.1820">
    <property type="entry name" value="alpha/beta hydrolase"/>
    <property type="match status" value="1"/>
</dbReference>